<dbReference type="EMBL" id="QOVI01000003">
    <property type="protein sequence ID" value="RXG15384.1"/>
    <property type="molecule type" value="Genomic_DNA"/>
</dbReference>
<gene>
    <name evidence="1" type="ORF">DSM04_103272</name>
</gene>
<evidence type="ECO:0000313" key="1">
    <source>
        <dbReference type="EMBL" id="RXG15384.1"/>
    </source>
</evidence>
<protein>
    <recommendedName>
        <fullName evidence="3">GLPGLI family protein</fullName>
    </recommendedName>
</protein>
<keyword evidence="2" id="KW-1185">Reference proteome</keyword>
<accession>A0A4Q0NV00</accession>
<proteinExistence type="predicted"/>
<comment type="caution">
    <text evidence="1">The sequence shown here is derived from an EMBL/GenBank/DDBJ whole genome shotgun (WGS) entry which is preliminary data.</text>
</comment>
<dbReference type="Proteomes" id="UP000289821">
    <property type="component" value="Unassembled WGS sequence"/>
</dbReference>
<name>A0A4Q0NV00_9FLAO</name>
<sequence length="234" mass="27795">MRITLLLLFILSGSGLFSQKTYHFDYMLETNHILYKDSVKIKHRPFKTETISQKRYLLTNSKDNSYLAILTEKDSLHYNLQFKEQDKIKADIILLKNEFDIAERINIPCKYVLTNKNHFQYQVKNYAFQKLHDTVIGSTLLHQLVLKSVKNKTIKRNKLGELYYLIDTVKLADNLPVLENVTAYEEWKTETSSLPNGLLKETYFKDFYGYIDYKQTVIDFKVVDKYIWIEEQCF</sequence>
<evidence type="ECO:0008006" key="3">
    <source>
        <dbReference type="Google" id="ProtNLM"/>
    </source>
</evidence>
<dbReference type="RefSeq" id="WP_128760968.1">
    <property type="nucleotide sequence ID" value="NZ_QOVI01000003.1"/>
</dbReference>
<reference evidence="1 2" key="1">
    <citation type="submission" date="2018-07" db="EMBL/GenBank/DDBJ databases">
        <title>Leeuwenhoekiella genomics.</title>
        <authorList>
            <person name="Tahon G."/>
            <person name="Willems A."/>
        </authorList>
    </citation>
    <scope>NUCLEOTIDE SEQUENCE [LARGE SCALE GENOMIC DNA]</scope>
    <source>
        <strain evidence="1 2">R-50232</strain>
    </source>
</reference>
<dbReference type="AlphaFoldDB" id="A0A4Q0NV00"/>
<organism evidence="1 2">
    <name type="scientific">Leeuwenhoekiella aestuarii</name>
    <dbReference type="NCBI Taxonomy" id="2249426"/>
    <lineage>
        <taxon>Bacteria</taxon>
        <taxon>Pseudomonadati</taxon>
        <taxon>Bacteroidota</taxon>
        <taxon>Flavobacteriia</taxon>
        <taxon>Flavobacteriales</taxon>
        <taxon>Flavobacteriaceae</taxon>
        <taxon>Leeuwenhoekiella</taxon>
    </lineage>
</organism>
<dbReference type="OrthoDB" id="1430565at2"/>
<evidence type="ECO:0000313" key="2">
    <source>
        <dbReference type="Proteomes" id="UP000289821"/>
    </source>
</evidence>